<dbReference type="STRING" id="1224164.B843_07925"/>
<dbReference type="RefSeq" id="WP_025252988.1">
    <property type="nucleotide sequence ID" value="NZ_CP004353.1"/>
</dbReference>
<dbReference type="Proteomes" id="UP000019222">
    <property type="component" value="Chromosome"/>
</dbReference>
<organism evidence="3 4">
    <name type="scientific">Corynebacterium vitaeruminis DSM 20294</name>
    <dbReference type="NCBI Taxonomy" id="1224164"/>
    <lineage>
        <taxon>Bacteria</taxon>
        <taxon>Bacillati</taxon>
        <taxon>Actinomycetota</taxon>
        <taxon>Actinomycetes</taxon>
        <taxon>Mycobacteriales</taxon>
        <taxon>Corynebacteriaceae</taxon>
        <taxon>Corynebacterium</taxon>
    </lineage>
</organism>
<name>W5Y269_9CORY</name>
<evidence type="ECO:0000256" key="1">
    <source>
        <dbReference type="SAM" id="MobiDB-lite"/>
    </source>
</evidence>
<evidence type="ECO:0008006" key="5">
    <source>
        <dbReference type="Google" id="ProtNLM"/>
    </source>
</evidence>
<gene>
    <name evidence="3" type="ORF">B843_07925</name>
</gene>
<dbReference type="InterPro" id="IPR021449">
    <property type="entry name" value="DUF3099"/>
</dbReference>
<dbReference type="Pfam" id="PF11298">
    <property type="entry name" value="DUF3099"/>
    <property type="match status" value="1"/>
</dbReference>
<keyword evidence="2" id="KW-1133">Transmembrane helix</keyword>
<feature type="compositionally biased region" description="Low complexity" evidence="1">
    <location>
        <begin position="141"/>
        <end position="151"/>
    </location>
</feature>
<feature type="region of interest" description="Disordered" evidence="1">
    <location>
        <begin position="1"/>
        <end position="22"/>
    </location>
</feature>
<accession>W5Y269</accession>
<sequence length="167" mass="18882">MDFHDEHTVEHEPVHTSDATKSSVPRNKFLRFFSARRAHLITDAKRSPEQNLQHREHMYKWLQGSRVPFLLASGVAYMWMHSIVLSVILFLISIPLPWIAVVVANGVGEPKDPRSPAVYKPALNRQIMEYQQLGGAQRAALAAPQQQDPQAFKGQVIDHDATDDHGE</sequence>
<keyword evidence="2" id="KW-0472">Membrane</keyword>
<evidence type="ECO:0000256" key="2">
    <source>
        <dbReference type="SAM" id="Phobius"/>
    </source>
</evidence>
<keyword evidence="4" id="KW-1185">Reference proteome</keyword>
<reference evidence="3 4" key="1">
    <citation type="submission" date="2013-02" db="EMBL/GenBank/DDBJ databases">
        <title>The complete genome sequence of Corynebacterium vitaeruminis DSM 20294.</title>
        <authorList>
            <person name="Ruckert C."/>
            <person name="Albersmeier A."/>
            <person name="Kalinowski J."/>
        </authorList>
    </citation>
    <scope>NUCLEOTIDE SEQUENCE [LARGE SCALE GENOMIC DNA]</scope>
    <source>
        <strain evidence="4">ATCC 10234</strain>
    </source>
</reference>
<dbReference type="PATRIC" id="fig|1224164.3.peg.1594"/>
<dbReference type="KEGG" id="cvt:B843_07925"/>
<dbReference type="HOGENOM" id="CLU_110166_1_0_11"/>
<keyword evidence="2" id="KW-0812">Transmembrane</keyword>
<dbReference type="EMBL" id="CP004353">
    <property type="protein sequence ID" value="AHI22970.1"/>
    <property type="molecule type" value="Genomic_DNA"/>
</dbReference>
<feature type="compositionally biased region" description="Basic and acidic residues" evidence="1">
    <location>
        <begin position="1"/>
        <end position="15"/>
    </location>
</feature>
<feature type="region of interest" description="Disordered" evidence="1">
    <location>
        <begin position="141"/>
        <end position="167"/>
    </location>
</feature>
<feature type="compositionally biased region" description="Basic and acidic residues" evidence="1">
    <location>
        <begin position="156"/>
        <end position="167"/>
    </location>
</feature>
<dbReference type="AlphaFoldDB" id="W5Y269"/>
<protein>
    <recommendedName>
        <fullName evidence="5">DUF3099 domain-containing protein</fullName>
    </recommendedName>
</protein>
<feature type="transmembrane region" description="Helical" evidence="2">
    <location>
        <begin position="78"/>
        <end position="104"/>
    </location>
</feature>
<proteinExistence type="predicted"/>
<evidence type="ECO:0000313" key="3">
    <source>
        <dbReference type="EMBL" id="AHI22970.1"/>
    </source>
</evidence>
<evidence type="ECO:0000313" key="4">
    <source>
        <dbReference type="Proteomes" id="UP000019222"/>
    </source>
</evidence>
<dbReference type="eggNOG" id="ENOG5033AAH">
    <property type="taxonomic scope" value="Bacteria"/>
</dbReference>